<name>E3M6M0_CAERE</name>
<organism evidence="3">
    <name type="scientific">Caenorhabditis remanei</name>
    <name type="common">Caenorhabditis vulgaris</name>
    <dbReference type="NCBI Taxonomy" id="31234"/>
    <lineage>
        <taxon>Eukaryota</taxon>
        <taxon>Metazoa</taxon>
        <taxon>Ecdysozoa</taxon>
        <taxon>Nematoda</taxon>
        <taxon>Chromadorea</taxon>
        <taxon>Rhabditida</taxon>
        <taxon>Rhabditina</taxon>
        <taxon>Rhabditomorpha</taxon>
        <taxon>Rhabditoidea</taxon>
        <taxon>Rhabditidae</taxon>
        <taxon>Peloderinae</taxon>
        <taxon>Caenorhabditis</taxon>
    </lineage>
</organism>
<evidence type="ECO:0000256" key="1">
    <source>
        <dbReference type="SAM" id="MobiDB-lite"/>
    </source>
</evidence>
<protein>
    <submittedName>
        <fullName evidence="2">Uncharacterized protein</fullName>
    </submittedName>
</protein>
<feature type="compositionally biased region" description="Basic and acidic residues" evidence="1">
    <location>
        <begin position="294"/>
        <end position="368"/>
    </location>
</feature>
<evidence type="ECO:0000313" key="3">
    <source>
        <dbReference type="Proteomes" id="UP000008281"/>
    </source>
</evidence>
<sequence length="433" mass="50392">MDAFKDACLLDEEEKECVRVTLLDFYCSNVLRTRCHLFDVYAWVVQEWKNTNGFYKEMPPTKATIEIIKNSKKFILTNRYPPASTSSVKGGKPLISNTKKGILSTAISRMNRKKYRVTFAEVCKPSTSADNNAYKITTSKIIAYFKKKLTFQHSGSSRLEDNQTEWRNNSNSNEVREQSESTENRASDSHSLDDSTKNSLKILPVTGFCNMPLPQQHQMPSEGNSRIYANTSSKTTFLTQSLRSDARLKDMKDEKNAQKKTGRIFRRSSPFKSKAYRRNRRRVQYQVDSYLPLSDKRRSSTYERDDRSRRRSGRDNRDERASNRRRCTIDERNNPSESERKEARIDENLSDDQKKYQKKACDDREKSRTQSSVQMSAESEIQEIAYNVQNDEENKENSEASYAQSLNRYGDQTLNQYGITLLSNHNNTRRSYY</sequence>
<keyword evidence="3" id="KW-1185">Reference proteome</keyword>
<accession>E3M6M0</accession>
<dbReference type="Proteomes" id="UP000008281">
    <property type="component" value="Unassembled WGS sequence"/>
</dbReference>
<gene>
    <name evidence="2" type="ORF">CRE_10162</name>
</gene>
<feature type="compositionally biased region" description="Basic residues" evidence="1">
    <location>
        <begin position="274"/>
        <end position="283"/>
    </location>
</feature>
<feature type="region of interest" description="Disordered" evidence="1">
    <location>
        <begin position="238"/>
        <end position="377"/>
    </location>
</feature>
<feature type="region of interest" description="Disordered" evidence="1">
    <location>
        <begin position="156"/>
        <end position="196"/>
    </location>
</feature>
<feature type="compositionally biased region" description="Basic and acidic residues" evidence="1">
    <location>
        <begin position="174"/>
        <end position="196"/>
    </location>
</feature>
<dbReference type="AlphaFoldDB" id="E3M6M0"/>
<reference evidence="2" key="1">
    <citation type="submission" date="2007-07" db="EMBL/GenBank/DDBJ databases">
        <title>PCAP assembly of the Caenorhabditis remanei genome.</title>
        <authorList>
            <consortium name="The Caenorhabditis remanei Sequencing Consortium"/>
            <person name="Wilson R.K."/>
        </authorList>
    </citation>
    <scope>NUCLEOTIDE SEQUENCE [LARGE SCALE GENOMIC DNA]</scope>
    <source>
        <strain evidence="2">PB4641</strain>
    </source>
</reference>
<evidence type="ECO:0000313" key="2">
    <source>
        <dbReference type="EMBL" id="EFO92881.1"/>
    </source>
</evidence>
<feature type="compositionally biased region" description="Basic and acidic residues" evidence="1">
    <location>
        <begin position="244"/>
        <end position="257"/>
    </location>
</feature>
<dbReference type="InParanoid" id="E3M6M0"/>
<proteinExistence type="predicted"/>
<dbReference type="EMBL" id="DS268426">
    <property type="protein sequence ID" value="EFO92881.1"/>
    <property type="molecule type" value="Genomic_DNA"/>
</dbReference>
<dbReference type="HOGENOM" id="CLU_633463_0_0_1"/>